<gene>
    <name evidence="1" type="ORF">JCM15548_13427</name>
</gene>
<evidence type="ECO:0000313" key="2">
    <source>
        <dbReference type="Proteomes" id="UP000032900"/>
    </source>
</evidence>
<name>A0A0E9M141_9BACT</name>
<proteinExistence type="predicted"/>
<accession>A0A0E9M141</accession>
<organism evidence="1 2">
    <name type="scientific">Geofilum rubicundum JCM 15548</name>
    <dbReference type="NCBI Taxonomy" id="1236989"/>
    <lineage>
        <taxon>Bacteria</taxon>
        <taxon>Pseudomonadati</taxon>
        <taxon>Bacteroidota</taxon>
        <taxon>Bacteroidia</taxon>
        <taxon>Marinilabiliales</taxon>
        <taxon>Marinilabiliaceae</taxon>
        <taxon>Geofilum</taxon>
    </lineage>
</organism>
<keyword evidence="2" id="KW-1185">Reference proteome</keyword>
<dbReference type="STRING" id="1236989.JCM15548_13427"/>
<dbReference type="EMBL" id="BAZW01000037">
    <property type="protein sequence ID" value="GAO31091.1"/>
    <property type="molecule type" value="Genomic_DNA"/>
</dbReference>
<keyword evidence="1" id="KW-0808">Transferase</keyword>
<dbReference type="Proteomes" id="UP000032900">
    <property type="component" value="Unassembled WGS sequence"/>
</dbReference>
<sequence>MPEVMVLMATGGASNKSLKNIIQKSREDYRAMRGNQVGGIFTLLRKNLSKVGQFLSPKPSEM</sequence>
<evidence type="ECO:0000313" key="1">
    <source>
        <dbReference type="EMBL" id="GAO31091.1"/>
    </source>
</evidence>
<reference evidence="1 2" key="1">
    <citation type="journal article" date="2015" name="Microbes Environ.">
        <title>Distribution and evolution of nitrogen fixation genes in the phylum bacteroidetes.</title>
        <authorList>
            <person name="Inoue J."/>
            <person name="Oshima K."/>
            <person name="Suda W."/>
            <person name="Sakamoto M."/>
            <person name="Iino T."/>
            <person name="Noda S."/>
            <person name="Hongoh Y."/>
            <person name="Hattori M."/>
            <person name="Ohkuma M."/>
        </authorList>
    </citation>
    <scope>NUCLEOTIDE SEQUENCE [LARGE SCALE GENOMIC DNA]</scope>
    <source>
        <strain evidence="1">JCM 15548</strain>
    </source>
</reference>
<dbReference type="AlphaFoldDB" id="A0A0E9M141"/>
<protein>
    <submittedName>
        <fullName evidence="1">Probable glycosyltransferase</fullName>
    </submittedName>
</protein>
<comment type="caution">
    <text evidence="1">The sequence shown here is derived from an EMBL/GenBank/DDBJ whole genome shotgun (WGS) entry which is preliminary data.</text>
</comment>
<dbReference type="GO" id="GO:0016740">
    <property type="term" value="F:transferase activity"/>
    <property type="evidence" value="ECO:0007669"/>
    <property type="project" value="UniProtKB-KW"/>
</dbReference>